<dbReference type="Pfam" id="PF25973">
    <property type="entry name" value="BSH_CzcB"/>
    <property type="match status" value="1"/>
</dbReference>
<keyword evidence="6" id="KW-0175">Coiled coil</keyword>
<dbReference type="EMBL" id="CP046565">
    <property type="protein sequence ID" value="QJD30322.1"/>
    <property type="molecule type" value="Genomic_DNA"/>
</dbReference>
<feature type="domain" description="CzcB-like barrel-sandwich hybrid" evidence="9">
    <location>
        <begin position="92"/>
        <end position="221"/>
    </location>
</feature>
<gene>
    <name evidence="11" type="ORF">GNH96_10290</name>
</gene>
<dbReference type="InterPro" id="IPR058649">
    <property type="entry name" value="CzcB_C"/>
</dbReference>
<evidence type="ECO:0000313" key="12">
    <source>
        <dbReference type="Proteomes" id="UP000503004"/>
    </source>
</evidence>
<name>A0A858Q8V1_9GAMM</name>
<dbReference type="InterPro" id="IPR006143">
    <property type="entry name" value="RND_pump_MFP"/>
</dbReference>
<evidence type="ECO:0000256" key="2">
    <source>
        <dbReference type="ARBA" id="ARBA00022448"/>
    </source>
</evidence>
<comment type="similarity">
    <text evidence="1">Belongs to the membrane fusion protein (MFP) (TC 8.A.1) family.</text>
</comment>
<evidence type="ECO:0000256" key="7">
    <source>
        <dbReference type="SAM" id="MobiDB-lite"/>
    </source>
</evidence>
<evidence type="ECO:0000259" key="8">
    <source>
        <dbReference type="Pfam" id="PF25954"/>
    </source>
</evidence>
<dbReference type="SUPFAM" id="SSF111369">
    <property type="entry name" value="HlyD-like secretion proteins"/>
    <property type="match status" value="1"/>
</dbReference>
<dbReference type="InterPro" id="IPR051909">
    <property type="entry name" value="MFP_Cation_Efflux"/>
</dbReference>
<dbReference type="PANTHER" id="PTHR30097">
    <property type="entry name" value="CATION EFFLUX SYSTEM PROTEIN CUSB"/>
    <property type="match status" value="1"/>
</dbReference>
<dbReference type="FunFam" id="2.40.30.170:FF:000010">
    <property type="entry name" value="Efflux RND transporter periplasmic adaptor subunit"/>
    <property type="match status" value="1"/>
</dbReference>
<dbReference type="FunFam" id="2.40.420.20:FF:000006">
    <property type="entry name" value="RND family efflux transporter MFP subunit"/>
    <property type="match status" value="1"/>
</dbReference>
<evidence type="ECO:0000313" key="11">
    <source>
        <dbReference type="EMBL" id="QJD30322.1"/>
    </source>
</evidence>
<feature type="domain" description="CusB-like beta-barrel" evidence="8">
    <location>
        <begin position="228"/>
        <end position="300"/>
    </location>
</feature>
<dbReference type="GO" id="GO:0016020">
    <property type="term" value="C:membrane"/>
    <property type="evidence" value="ECO:0007669"/>
    <property type="project" value="InterPro"/>
</dbReference>
<reference evidence="12" key="1">
    <citation type="submission" date="2019-12" db="EMBL/GenBank/DDBJ databases">
        <authorList>
            <person name="Awala S.I."/>
            <person name="Rhee S.K."/>
        </authorList>
    </citation>
    <scope>NUCLEOTIDE SEQUENCE [LARGE SCALE GENOMIC DNA]</scope>
    <source>
        <strain evidence="12">IM1</strain>
    </source>
</reference>
<sequence>MPFPSRLAVFGFLCLAACEQNGIEPIERSRPSPSSPADLRKHPGPVTVSLRPESLPYLTIQAIHPDAFDASISAPARVDFRTQAVSAAGTIVPGRVTKVHAQIGERIRAGAPLATLVSADAAQMRSDFSRAEAELSRAEDRRRRQEEMARRGVGLEVERMEAETEYRQARTEYERSRDLLHLIGDGRGGEVVVRAPMDSVVLKAHVSVGAAVGPGSPLFDLGEPSAAWIVADVFENDLLLVEVGAKASIELASLPNAISGHVVAESAAIQNELRRASVFIEPDDPAVPLRPGMYARVSITVSEPGRIVLPTSAVLIKDGRETFVYVEKEPGIFEARPVRAGQSRAGMTPILQGLSGGERVVVKGALLLDGEAAMLL</sequence>
<evidence type="ECO:0000256" key="5">
    <source>
        <dbReference type="ARBA" id="ARBA00058766"/>
    </source>
</evidence>
<dbReference type="GO" id="GO:0046686">
    <property type="term" value="P:response to cadmium ion"/>
    <property type="evidence" value="ECO:0007669"/>
    <property type="project" value="UniProtKB-KW"/>
</dbReference>
<dbReference type="PANTHER" id="PTHR30097:SF16">
    <property type="entry name" value="CATION EFFLUX SYSTEM (CZCB-LIKE)"/>
    <property type="match status" value="1"/>
</dbReference>
<dbReference type="Gene3D" id="2.40.50.100">
    <property type="match status" value="1"/>
</dbReference>
<dbReference type="InterPro" id="IPR058792">
    <property type="entry name" value="Beta-barrel_RND_2"/>
</dbReference>
<accession>A0A858Q8V1</accession>
<dbReference type="GO" id="GO:0022857">
    <property type="term" value="F:transmembrane transporter activity"/>
    <property type="evidence" value="ECO:0007669"/>
    <property type="project" value="InterPro"/>
</dbReference>
<evidence type="ECO:0000256" key="1">
    <source>
        <dbReference type="ARBA" id="ARBA00009477"/>
    </source>
</evidence>
<dbReference type="Proteomes" id="UP000503004">
    <property type="component" value="Chromosome"/>
</dbReference>
<feature type="region of interest" description="Disordered" evidence="7">
    <location>
        <begin position="25"/>
        <end position="45"/>
    </location>
</feature>
<protein>
    <submittedName>
        <fullName evidence="11">Efflux RND transporter periplasmic adaptor subunit</fullName>
    </submittedName>
</protein>
<keyword evidence="4" id="KW-0105">Cadmium resistance</keyword>
<dbReference type="RefSeq" id="WP_169603595.1">
    <property type="nucleotide sequence ID" value="NZ_CP046565.1"/>
</dbReference>
<keyword evidence="2" id="KW-0813">Transport</keyword>
<keyword evidence="3" id="KW-0862">Zinc</keyword>
<organism evidence="11 12">
    <name type="scientific">Methylococcus geothermalis</name>
    <dbReference type="NCBI Taxonomy" id="2681310"/>
    <lineage>
        <taxon>Bacteria</taxon>
        <taxon>Pseudomonadati</taxon>
        <taxon>Pseudomonadota</taxon>
        <taxon>Gammaproteobacteria</taxon>
        <taxon>Methylococcales</taxon>
        <taxon>Methylococcaceae</taxon>
        <taxon>Methylococcus</taxon>
    </lineage>
</organism>
<dbReference type="Pfam" id="PF25975">
    <property type="entry name" value="CzcB_C"/>
    <property type="match status" value="1"/>
</dbReference>
<evidence type="ECO:0000256" key="6">
    <source>
        <dbReference type="SAM" id="Coils"/>
    </source>
</evidence>
<evidence type="ECO:0000256" key="3">
    <source>
        <dbReference type="ARBA" id="ARBA00022833"/>
    </source>
</evidence>
<dbReference type="Gene3D" id="2.40.420.20">
    <property type="match status" value="1"/>
</dbReference>
<feature type="coiled-coil region" evidence="6">
    <location>
        <begin position="121"/>
        <end position="179"/>
    </location>
</feature>
<evidence type="ECO:0000259" key="9">
    <source>
        <dbReference type="Pfam" id="PF25973"/>
    </source>
</evidence>
<dbReference type="Pfam" id="PF25954">
    <property type="entry name" value="Beta-barrel_RND_2"/>
    <property type="match status" value="1"/>
</dbReference>
<feature type="domain" description="CzcB-like C-terminal circularly permuted SH3-like" evidence="10">
    <location>
        <begin position="309"/>
        <end position="367"/>
    </location>
</feature>
<dbReference type="KEGG" id="metu:GNH96_10290"/>
<dbReference type="Gene3D" id="2.40.30.170">
    <property type="match status" value="1"/>
</dbReference>
<evidence type="ECO:0000256" key="4">
    <source>
        <dbReference type="ARBA" id="ARBA00043263"/>
    </source>
</evidence>
<comment type="function">
    <text evidence="5">CzcA and CzcB together would act in zinc efflux nearly as effectively as the complete czc efflux system (CzcABC). The CzcB protein is thought to funnel zinc cations to the CzcA transport protein.</text>
</comment>
<dbReference type="InterPro" id="IPR058647">
    <property type="entry name" value="BSH_CzcB-like"/>
</dbReference>
<keyword evidence="12" id="KW-1185">Reference proteome</keyword>
<evidence type="ECO:0000259" key="10">
    <source>
        <dbReference type="Pfam" id="PF25975"/>
    </source>
</evidence>
<dbReference type="AlphaFoldDB" id="A0A858Q8V1"/>
<dbReference type="NCBIfam" id="TIGR01730">
    <property type="entry name" value="RND_mfp"/>
    <property type="match status" value="1"/>
</dbReference>
<proteinExistence type="inferred from homology"/>